<sequence>MIFKLELAIRASVEPGETGAITEADVVTVLPFSHDMFFTRISGTQLMKALEHSLQLRSKRVTGAFLQVSGLRLKFNHSRPNGERITEIKALCSDCQIPHYEKVETDKYYGVVLTSFLLTAARATVSSMTSDRKCKT</sequence>
<evidence type="ECO:0000313" key="7">
    <source>
        <dbReference type="Proteomes" id="UP001059596"/>
    </source>
</evidence>
<reference evidence="6" key="1">
    <citation type="journal article" date="2023" name="Genome Biol. Evol.">
        <title>Long-read-based Genome Assembly of Drosophila gunungcola Reveals Fewer Chemosensory Genes in Flower-breeding Species.</title>
        <authorList>
            <person name="Negi A."/>
            <person name="Liao B.Y."/>
            <person name="Yeh S.D."/>
        </authorList>
    </citation>
    <scope>NUCLEOTIDE SEQUENCE</scope>
    <source>
        <strain evidence="6">Sukarami</strain>
    </source>
</reference>
<dbReference type="GO" id="GO:0006196">
    <property type="term" value="P:AMP catabolic process"/>
    <property type="evidence" value="ECO:0007669"/>
    <property type="project" value="TreeGrafter"/>
</dbReference>
<proteinExistence type="inferred from homology"/>
<dbReference type="SUPFAM" id="SSF55816">
    <property type="entry name" value="5'-nucleotidase (syn. UDP-sugar hydrolase), C-terminal domain"/>
    <property type="match status" value="1"/>
</dbReference>
<dbReference type="GO" id="GO:0005886">
    <property type="term" value="C:plasma membrane"/>
    <property type="evidence" value="ECO:0007669"/>
    <property type="project" value="TreeGrafter"/>
</dbReference>
<dbReference type="PANTHER" id="PTHR11575">
    <property type="entry name" value="5'-NUCLEOTIDASE-RELATED"/>
    <property type="match status" value="1"/>
</dbReference>
<dbReference type="Pfam" id="PF02872">
    <property type="entry name" value="5_nucleotid_C"/>
    <property type="match status" value="1"/>
</dbReference>
<organism evidence="6 7">
    <name type="scientific">Drosophila gunungcola</name>
    <name type="common">fruit fly</name>
    <dbReference type="NCBI Taxonomy" id="103775"/>
    <lineage>
        <taxon>Eukaryota</taxon>
        <taxon>Metazoa</taxon>
        <taxon>Ecdysozoa</taxon>
        <taxon>Arthropoda</taxon>
        <taxon>Hexapoda</taxon>
        <taxon>Insecta</taxon>
        <taxon>Pterygota</taxon>
        <taxon>Neoptera</taxon>
        <taxon>Endopterygota</taxon>
        <taxon>Diptera</taxon>
        <taxon>Brachycera</taxon>
        <taxon>Muscomorpha</taxon>
        <taxon>Ephydroidea</taxon>
        <taxon>Drosophilidae</taxon>
        <taxon>Drosophila</taxon>
        <taxon>Sophophora</taxon>
    </lineage>
</organism>
<evidence type="ECO:0000256" key="4">
    <source>
        <dbReference type="ARBA" id="ARBA00022741"/>
    </source>
</evidence>
<dbReference type="InterPro" id="IPR036907">
    <property type="entry name" value="5'-Nucleotdase_C_sf"/>
</dbReference>
<dbReference type="EMBL" id="JAMKOV010000005">
    <property type="protein sequence ID" value="KAI8040060.1"/>
    <property type="molecule type" value="Genomic_DNA"/>
</dbReference>
<dbReference type="GO" id="GO:0000166">
    <property type="term" value="F:nucleotide binding"/>
    <property type="evidence" value="ECO:0007669"/>
    <property type="project" value="UniProtKB-KW"/>
</dbReference>
<keyword evidence="4" id="KW-0547">Nucleotide-binding</keyword>
<evidence type="ECO:0000313" key="6">
    <source>
        <dbReference type="EMBL" id="KAI8040060.1"/>
    </source>
</evidence>
<comment type="caution">
    <text evidence="6">The sequence shown here is derived from an EMBL/GenBank/DDBJ whole genome shotgun (WGS) entry which is preliminary data.</text>
</comment>
<evidence type="ECO:0000256" key="1">
    <source>
        <dbReference type="ARBA" id="ARBA00000815"/>
    </source>
</evidence>
<keyword evidence="7" id="KW-1185">Reference proteome</keyword>
<evidence type="ECO:0000256" key="3">
    <source>
        <dbReference type="ARBA" id="ARBA00012643"/>
    </source>
</evidence>
<gene>
    <name evidence="6" type="ORF">M5D96_007488</name>
</gene>
<accession>A0A9P9YN29</accession>
<evidence type="ECO:0000259" key="5">
    <source>
        <dbReference type="Pfam" id="PF02872"/>
    </source>
</evidence>
<feature type="domain" description="5'-Nucleotidase C-terminal" evidence="5">
    <location>
        <begin position="8"/>
        <end position="119"/>
    </location>
</feature>
<comment type="catalytic activity">
    <reaction evidence="1">
        <text>a ribonucleoside 5'-phosphate + H2O = a ribonucleoside + phosphate</text>
        <dbReference type="Rhea" id="RHEA:12484"/>
        <dbReference type="ChEBI" id="CHEBI:15377"/>
        <dbReference type="ChEBI" id="CHEBI:18254"/>
        <dbReference type="ChEBI" id="CHEBI:43474"/>
        <dbReference type="ChEBI" id="CHEBI:58043"/>
        <dbReference type="EC" id="3.1.3.5"/>
    </reaction>
</comment>
<dbReference type="PANTHER" id="PTHR11575:SF24">
    <property type="entry name" value="5'-NUCLEOTIDASE"/>
    <property type="match status" value="1"/>
</dbReference>
<dbReference type="InterPro" id="IPR008334">
    <property type="entry name" value="5'-Nucleotdase_C"/>
</dbReference>
<name>A0A9P9YN29_9MUSC</name>
<dbReference type="Proteomes" id="UP001059596">
    <property type="component" value="Unassembled WGS sequence"/>
</dbReference>
<dbReference type="InterPro" id="IPR006179">
    <property type="entry name" value="5_nucleotidase/apyrase"/>
</dbReference>
<evidence type="ECO:0000256" key="2">
    <source>
        <dbReference type="ARBA" id="ARBA00006654"/>
    </source>
</evidence>
<dbReference type="Gene3D" id="3.90.780.10">
    <property type="entry name" value="5'-Nucleotidase, C-terminal domain"/>
    <property type="match status" value="1"/>
</dbReference>
<protein>
    <recommendedName>
        <fullName evidence="3">5'-nucleotidase</fullName>
        <ecNumber evidence="3">3.1.3.5</ecNumber>
    </recommendedName>
</protein>
<dbReference type="AlphaFoldDB" id="A0A9P9YN29"/>
<dbReference type="EC" id="3.1.3.5" evidence="3"/>
<dbReference type="GO" id="GO:0008253">
    <property type="term" value="F:5'-nucleotidase activity"/>
    <property type="evidence" value="ECO:0007669"/>
    <property type="project" value="UniProtKB-EC"/>
</dbReference>
<comment type="similarity">
    <text evidence="2">Belongs to the 5'-nucleotidase family.</text>
</comment>